<evidence type="ECO:0000259" key="11">
    <source>
        <dbReference type="Pfam" id="PF02880"/>
    </source>
</evidence>
<keyword evidence="4 7" id="KW-0479">Metal-binding</keyword>
<dbReference type="PANTHER" id="PTHR45745:SF1">
    <property type="entry name" value="PHOSPHOGLUCOMUTASE 2B-RELATED"/>
    <property type="match status" value="1"/>
</dbReference>
<evidence type="ECO:0000256" key="7">
    <source>
        <dbReference type="RuleBase" id="RU004326"/>
    </source>
</evidence>
<evidence type="ECO:0000259" key="8">
    <source>
        <dbReference type="Pfam" id="PF00408"/>
    </source>
</evidence>
<dbReference type="GO" id="GO:0004614">
    <property type="term" value="F:phosphoglucomutase activity"/>
    <property type="evidence" value="ECO:0007669"/>
    <property type="project" value="UniProtKB-EC"/>
</dbReference>
<evidence type="ECO:0000256" key="6">
    <source>
        <dbReference type="ARBA" id="ARBA00023235"/>
    </source>
</evidence>
<dbReference type="InterPro" id="IPR005843">
    <property type="entry name" value="A-D-PHexomutase_C"/>
</dbReference>
<dbReference type="NCBIfam" id="TIGR01132">
    <property type="entry name" value="pgm"/>
    <property type="match status" value="1"/>
</dbReference>
<dbReference type="Pfam" id="PF02879">
    <property type="entry name" value="PGM_PMM_II"/>
    <property type="match status" value="1"/>
</dbReference>
<comment type="cofactor">
    <cofactor evidence="1">
        <name>Mg(2+)</name>
        <dbReference type="ChEBI" id="CHEBI:18420"/>
    </cofactor>
</comment>
<dbReference type="SUPFAM" id="SSF55957">
    <property type="entry name" value="Phosphoglucomutase, C-terminal domain"/>
    <property type="match status" value="1"/>
</dbReference>
<organism evidence="12 13">
    <name type="scientific">Kineosporia babensis</name>
    <dbReference type="NCBI Taxonomy" id="499548"/>
    <lineage>
        <taxon>Bacteria</taxon>
        <taxon>Bacillati</taxon>
        <taxon>Actinomycetota</taxon>
        <taxon>Actinomycetes</taxon>
        <taxon>Kineosporiales</taxon>
        <taxon>Kineosporiaceae</taxon>
        <taxon>Kineosporia</taxon>
    </lineage>
</organism>
<dbReference type="GO" id="GO:0000287">
    <property type="term" value="F:magnesium ion binding"/>
    <property type="evidence" value="ECO:0007669"/>
    <property type="project" value="InterPro"/>
</dbReference>
<feature type="domain" description="Alpha-D-phosphohexomutase C-terminal" evidence="8">
    <location>
        <begin position="488"/>
        <end position="534"/>
    </location>
</feature>
<feature type="domain" description="Alpha-D-phosphohexomutase alpha/beta/alpha" evidence="9">
    <location>
        <begin position="39"/>
        <end position="179"/>
    </location>
</feature>
<dbReference type="AlphaFoldDB" id="A0A9X1T2G9"/>
<keyword evidence="6 12" id="KW-0413">Isomerase</keyword>
<dbReference type="CDD" id="cd05801">
    <property type="entry name" value="PGM_like3"/>
    <property type="match status" value="1"/>
</dbReference>
<feature type="domain" description="Alpha-D-phosphohexomutase alpha/beta/alpha" evidence="11">
    <location>
        <begin position="319"/>
        <end position="438"/>
    </location>
</feature>
<dbReference type="GO" id="GO:0006166">
    <property type="term" value="P:purine ribonucleoside salvage"/>
    <property type="evidence" value="ECO:0007669"/>
    <property type="project" value="TreeGrafter"/>
</dbReference>
<feature type="domain" description="Alpha-D-phosphohexomutase alpha/beta/alpha" evidence="10">
    <location>
        <begin position="208"/>
        <end position="315"/>
    </location>
</feature>
<dbReference type="Pfam" id="PF02880">
    <property type="entry name" value="PGM_PMM_III"/>
    <property type="match status" value="1"/>
</dbReference>
<evidence type="ECO:0000256" key="4">
    <source>
        <dbReference type="ARBA" id="ARBA00022723"/>
    </source>
</evidence>
<keyword evidence="5 7" id="KW-0460">Magnesium</keyword>
<evidence type="ECO:0000256" key="2">
    <source>
        <dbReference type="ARBA" id="ARBA00010231"/>
    </source>
</evidence>
<evidence type="ECO:0000256" key="3">
    <source>
        <dbReference type="ARBA" id="ARBA00022553"/>
    </source>
</evidence>
<evidence type="ECO:0000259" key="10">
    <source>
        <dbReference type="Pfam" id="PF02879"/>
    </source>
</evidence>
<dbReference type="EC" id="5.4.2.2" evidence="12"/>
<dbReference type="InterPro" id="IPR016066">
    <property type="entry name" value="A-D-PHexomutase_CS"/>
</dbReference>
<dbReference type="InterPro" id="IPR005852">
    <property type="entry name" value="PGM_a-D-Glc-sp"/>
</dbReference>
<gene>
    <name evidence="12" type="primary">pgm</name>
    <name evidence="12" type="ORF">LR394_27480</name>
</gene>
<dbReference type="GO" id="GO:0005975">
    <property type="term" value="P:carbohydrate metabolic process"/>
    <property type="evidence" value="ECO:0007669"/>
    <property type="project" value="InterPro"/>
</dbReference>
<reference evidence="12" key="1">
    <citation type="submission" date="2021-11" db="EMBL/GenBank/DDBJ databases">
        <title>Streptomyces corallinus and Kineosporia corallina sp. nov., two new coral-derived marine actinobacteria.</title>
        <authorList>
            <person name="Buangrab K."/>
            <person name="Sutthacheep M."/>
            <person name="Yeemin T."/>
            <person name="Harunari E."/>
            <person name="Igarashi Y."/>
            <person name="Sripreechasak P."/>
            <person name="Kanchanasin P."/>
            <person name="Tanasupawat S."/>
            <person name="Phongsopitanun W."/>
        </authorList>
    </citation>
    <scope>NUCLEOTIDE SEQUENCE</scope>
    <source>
        <strain evidence="12">JCM 31032</strain>
    </source>
</reference>
<dbReference type="PANTHER" id="PTHR45745">
    <property type="entry name" value="PHOSPHOMANNOMUTASE 45A"/>
    <property type="match status" value="1"/>
</dbReference>
<evidence type="ECO:0000259" key="9">
    <source>
        <dbReference type="Pfam" id="PF02878"/>
    </source>
</evidence>
<accession>A0A9X1T2G9</accession>
<evidence type="ECO:0000256" key="5">
    <source>
        <dbReference type="ARBA" id="ARBA00022842"/>
    </source>
</evidence>
<dbReference type="Pfam" id="PF00408">
    <property type="entry name" value="PGM_PMM_IV"/>
    <property type="match status" value="1"/>
</dbReference>
<keyword evidence="3" id="KW-0597">Phosphoprotein</keyword>
<comment type="similarity">
    <text evidence="2 7">Belongs to the phosphohexose mutase family.</text>
</comment>
<dbReference type="Pfam" id="PF02878">
    <property type="entry name" value="PGM_PMM_I"/>
    <property type="match status" value="1"/>
</dbReference>
<dbReference type="EMBL" id="JAJOMB010000017">
    <property type="protein sequence ID" value="MCD5314653.1"/>
    <property type="molecule type" value="Genomic_DNA"/>
</dbReference>
<evidence type="ECO:0000313" key="12">
    <source>
        <dbReference type="EMBL" id="MCD5314653.1"/>
    </source>
</evidence>
<dbReference type="Gene3D" id="3.30.310.50">
    <property type="entry name" value="Alpha-D-phosphohexomutase, C-terminal domain"/>
    <property type="match status" value="1"/>
</dbReference>
<sequence>MPHDRAGSPAEPEDLIDVAHVVTSYYTTQPDPAEAAQKVAFGTSGHRGSSLNGSFNEAHIVATTQAIVEYRAGQGISGPLFIGRDTHALSEPAWASALEVLAANDVRTLVDDRDGYTPTPAVSHAILTYNRGRTEGLADGIVVTPSHNPPADGGFKYNPPHGGPADTDATGWIARRANELLAANLAGVKRIPFDRARAAVSGYDFLGTYVDDLPSILDLDAIRENGLRIGADPLGGAAVAYWGEIAERHRLNLEVVNPLVDSTFRFMTLDWDGKIRMDCSSPSAMASLIGAKDRYAIATGNDADSDRHGIVTPDGGLMNPNHYLAVAINYLYASRPGWAPDAGIGKTLVSSSMIDRVAADLGRKLVEVPVGFKWFVPGLLDGSVGFGGEESAGASFLRKDGSVWTTDKDGILLALLASEITVNTGRTPSQLYADLVAKHGDPVYARIDAPATREQKAVLAKLSPEQVSATELAGEPITATLTAAPGNGASIGGLKVTTESAWFAARPSGTEDVYKIYAESYRGPDHLAQVQQAAKDLVSAVL</sequence>
<dbReference type="InterPro" id="IPR005846">
    <property type="entry name" value="A-D-PHexomutase_a/b/a-III"/>
</dbReference>
<dbReference type="PROSITE" id="PS00710">
    <property type="entry name" value="PGM_PMM"/>
    <property type="match status" value="1"/>
</dbReference>
<keyword evidence="13" id="KW-1185">Reference proteome</keyword>
<dbReference type="InterPro" id="IPR005844">
    <property type="entry name" value="A-D-PHexomutase_a/b/a-I"/>
</dbReference>
<dbReference type="Proteomes" id="UP001138997">
    <property type="component" value="Unassembled WGS sequence"/>
</dbReference>
<dbReference type="InterPro" id="IPR036900">
    <property type="entry name" value="A-D-PHexomutase_C_sf"/>
</dbReference>
<name>A0A9X1T2G9_9ACTN</name>
<dbReference type="InterPro" id="IPR016055">
    <property type="entry name" value="A-D-PHexomutase_a/b/a-I/II/III"/>
</dbReference>
<protein>
    <submittedName>
        <fullName evidence="12">Phosphoglucomutase (Alpha-D-glucose-1,6-bisphosphate-dependent)</fullName>
        <ecNumber evidence="12">5.4.2.2</ecNumber>
    </submittedName>
</protein>
<dbReference type="InterPro" id="IPR005845">
    <property type="entry name" value="A-D-PHexomutase_a/b/a-II"/>
</dbReference>
<dbReference type="Gene3D" id="3.40.120.10">
    <property type="entry name" value="Alpha-D-Glucose-1,6-Bisphosphate, subunit A, domain 3"/>
    <property type="match status" value="3"/>
</dbReference>
<evidence type="ECO:0000256" key="1">
    <source>
        <dbReference type="ARBA" id="ARBA00001946"/>
    </source>
</evidence>
<dbReference type="RefSeq" id="WP_231447368.1">
    <property type="nucleotide sequence ID" value="NZ_JAJOMB010000017.1"/>
</dbReference>
<evidence type="ECO:0000313" key="13">
    <source>
        <dbReference type="Proteomes" id="UP001138997"/>
    </source>
</evidence>
<dbReference type="SUPFAM" id="SSF53738">
    <property type="entry name" value="Phosphoglucomutase, first 3 domains"/>
    <property type="match status" value="3"/>
</dbReference>
<proteinExistence type="inferred from homology"/>
<comment type="caution">
    <text evidence="12">The sequence shown here is derived from an EMBL/GenBank/DDBJ whole genome shotgun (WGS) entry which is preliminary data.</text>
</comment>
<dbReference type="GO" id="GO:0008973">
    <property type="term" value="F:phosphopentomutase activity"/>
    <property type="evidence" value="ECO:0007669"/>
    <property type="project" value="TreeGrafter"/>
</dbReference>